<dbReference type="InterPro" id="IPR011683">
    <property type="entry name" value="Glyco_hydro_53"/>
</dbReference>
<evidence type="ECO:0000313" key="5">
    <source>
        <dbReference type="EMBL" id="SEM80543.1"/>
    </source>
</evidence>
<evidence type="ECO:0000256" key="4">
    <source>
        <dbReference type="RuleBase" id="RU361192"/>
    </source>
</evidence>
<organism evidence="5 6">
    <name type="scientific">Ligilactobacillus ruminis</name>
    <dbReference type="NCBI Taxonomy" id="1623"/>
    <lineage>
        <taxon>Bacteria</taxon>
        <taxon>Bacillati</taxon>
        <taxon>Bacillota</taxon>
        <taxon>Bacilli</taxon>
        <taxon>Lactobacillales</taxon>
        <taxon>Lactobacillaceae</taxon>
        <taxon>Ligilactobacillus</taxon>
    </lineage>
</organism>
<dbReference type="Gene3D" id="3.20.20.80">
    <property type="entry name" value="Glycosidases"/>
    <property type="match status" value="1"/>
</dbReference>
<dbReference type="Proteomes" id="UP000182089">
    <property type="component" value="Unassembled WGS sequence"/>
</dbReference>
<evidence type="ECO:0000313" key="6">
    <source>
        <dbReference type="Proteomes" id="UP000182089"/>
    </source>
</evidence>
<dbReference type="PANTHER" id="PTHR34983">
    <property type="entry name" value="ARABINOGALACTAN ENDO-BETA-1,4-GALACTANASE A"/>
    <property type="match status" value="1"/>
</dbReference>
<keyword evidence="3 4" id="KW-0326">Glycosidase</keyword>
<comment type="caution">
    <text evidence="5">The sequence shown here is derived from an EMBL/GenBank/DDBJ whole genome shotgun (WGS) entry which is preliminary data.</text>
</comment>
<feature type="signal peptide" evidence="4">
    <location>
        <begin position="1"/>
        <end position="25"/>
    </location>
</feature>
<evidence type="ECO:0000256" key="3">
    <source>
        <dbReference type="ARBA" id="ARBA00023295"/>
    </source>
</evidence>
<protein>
    <recommendedName>
        <fullName evidence="4">Arabinogalactan endo-beta-1,4-galactanase</fullName>
        <ecNumber evidence="4">3.2.1.89</ecNumber>
    </recommendedName>
</protein>
<keyword evidence="4" id="KW-0732">Signal</keyword>
<keyword evidence="2 4" id="KW-0378">Hydrolase</keyword>
<name>A0ABY1ACI3_9LACO</name>
<dbReference type="InterPro" id="IPR017853">
    <property type="entry name" value="GH"/>
</dbReference>
<dbReference type="EC" id="3.2.1.89" evidence="4"/>
<dbReference type="PANTHER" id="PTHR34983:SF2">
    <property type="entry name" value="ENDO-BETA-1,4-GALACTANASE"/>
    <property type="match status" value="1"/>
</dbReference>
<feature type="chain" id="PRO_5044973716" description="Arabinogalactan endo-beta-1,4-galactanase" evidence="4">
    <location>
        <begin position="26"/>
        <end position="423"/>
    </location>
</feature>
<dbReference type="Pfam" id="PF07745">
    <property type="entry name" value="Glyco_hydro_53"/>
    <property type="match status" value="1"/>
</dbReference>
<comment type="catalytic activity">
    <reaction evidence="4">
        <text>The enzyme specifically hydrolyzes (1-&gt;4)-beta-D-galactosidic linkages in type I arabinogalactans.</text>
        <dbReference type="EC" id="3.2.1.89"/>
    </reaction>
</comment>
<dbReference type="EMBL" id="FOCC01000009">
    <property type="protein sequence ID" value="SEM80543.1"/>
    <property type="molecule type" value="Genomic_DNA"/>
</dbReference>
<sequence length="423" mass="46383">MKLKKFCCGILLGLSTLLLAGQVSANTSGVQKITNLANDFITGADLSSAQALNKAGVAYYDLNHKKADLLTVMKQAGVNYVRLRIWNNPYQSQAPYLGYGGGNTDLNNAEILGRKASQLGMKVLIDLQYSDFWCDPAKQYPPKAWKNYTLEQKKIAVYGYTKWTLQELLKAGVNVGMVQIGNETNGSMCGVGGLYGGKYDLSDGVAALIQAGCYAVDDVNRQNKQKILKAVHFTDLNTNGYWYAQCLAKQKVDYDVFATSYYPMWHGTAAQLTASLSKIANTFHKKVMVAETAAPYTLKSFDETPNTVSQANIVNKQYAVSVSGQAQALRDVFFAVNRVNQTVKGAGLGAFYWEPGWICSPKNTWKTSGSGWASQASASYEKDILGYSKYFSQVDCGSSWENMALFDNSGQALKSLAVFKDIR</sequence>
<reference evidence="5 6" key="1">
    <citation type="submission" date="2016-10" db="EMBL/GenBank/DDBJ databases">
        <authorList>
            <person name="Varghese N."/>
            <person name="Submissions S."/>
        </authorList>
    </citation>
    <scope>NUCLEOTIDE SEQUENCE [LARGE SCALE GENOMIC DNA]</scope>
    <source>
        <strain evidence="5 6">WC1T17</strain>
    </source>
</reference>
<comment type="similarity">
    <text evidence="1 4">Belongs to the glycosyl hydrolase 53 family.</text>
</comment>
<dbReference type="SUPFAM" id="SSF51445">
    <property type="entry name" value="(Trans)glycosidases"/>
    <property type="match status" value="1"/>
</dbReference>
<evidence type="ECO:0000256" key="1">
    <source>
        <dbReference type="ARBA" id="ARBA00010687"/>
    </source>
</evidence>
<accession>A0ABY1ACI3</accession>
<proteinExistence type="inferred from homology"/>
<gene>
    <name evidence="5" type="ORF">SAMN05216431_10942</name>
</gene>
<evidence type="ECO:0000256" key="2">
    <source>
        <dbReference type="ARBA" id="ARBA00022801"/>
    </source>
</evidence>